<feature type="chain" id="PRO_5047068623" evidence="1">
    <location>
        <begin position="25"/>
        <end position="443"/>
    </location>
</feature>
<dbReference type="PANTHER" id="PTHR43649">
    <property type="entry name" value="ARABINOSE-BINDING PROTEIN-RELATED"/>
    <property type="match status" value="1"/>
</dbReference>
<reference evidence="3" key="1">
    <citation type="journal article" date="2019" name="Int. J. Syst. Evol. Microbiol.">
        <title>The Global Catalogue of Microorganisms (GCM) 10K type strain sequencing project: providing services to taxonomists for standard genome sequencing and annotation.</title>
        <authorList>
            <consortium name="The Broad Institute Genomics Platform"/>
            <consortium name="The Broad Institute Genome Sequencing Center for Infectious Disease"/>
            <person name="Wu L."/>
            <person name="Ma J."/>
        </authorList>
    </citation>
    <scope>NUCLEOTIDE SEQUENCE [LARGE SCALE GENOMIC DNA]</scope>
    <source>
        <strain evidence="3">CCM 8927</strain>
    </source>
</reference>
<gene>
    <name evidence="2" type="ORF">ACFQAV_12735</name>
</gene>
<accession>A0ABW1RQH0</accession>
<comment type="caution">
    <text evidence="2">The sequence shown here is derived from an EMBL/GenBank/DDBJ whole genome shotgun (WGS) entry which is preliminary data.</text>
</comment>
<evidence type="ECO:0000313" key="2">
    <source>
        <dbReference type="EMBL" id="MFC6177676.1"/>
    </source>
</evidence>
<evidence type="ECO:0000313" key="3">
    <source>
        <dbReference type="Proteomes" id="UP001596288"/>
    </source>
</evidence>
<feature type="signal peptide" evidence="1">
    <location>
        <begin position="1"/>
        <end position="24"/>
    </location>
</feature>
<sequence length="443" mass="48871">MKFSKLSKIVGIAAILSMALVPLAACGNKSASSSGSSTTITFWSAPNPPQVKYWKQMATDFHKKNPNITVKVSQMKESPTSEATIQSAIASGTAPTLSENITRSFAAQLAKSKAIVPLNTDSTTKSDMAKLVTSRNMTNTINSWKFSNGKQYVIPLYSNPMLVGWRLDELKKIGITTVPKTYSDVEKVEEALKSSNSKKVVYANPYSVDPTAYQRWFDFFPFYDAASNGAGFINGNKFVGDKKAGVETFQFVQNLYKNKQFVTKKTTDPFETGLSLMNIIGPWTFPNWAEKYPNLKYNDNYTITNVPVPDRMANATNVKTYADAKGVVLYAKATAPQKKAAIKFMKFVMGDVNNDVTLLNKTSLLPARDDAATNKAFNAYFAKNPEMKEYAKNVPNAIPAMDNANYNTLQEKLGNEGWIPAVKGQKTPEVAWNDMSKAIKGEL</sequence>
<keyword evidence="3" id="KW-1185">Reference proteome</keyword>
<dbReference type="Gene3D" id="3.40.190.10">
    <property type="entry name" value="Periplasmic binding protein-like II"/>
    <property type="match status" value="2"/>
</dbReference>
<dbReference type="SUPFAM" id="SSF53850">
    <property type="entry name" value="Periplasmic binding protein-like II"/>
    <property type="match status" value="1"/>
</dbReference>
<dbReference type="Proteomes" id="UP001596288">
    <property type="component" value="Unassembled WGS sequence"/>
</dbReference>
<dbReference type="EMBL" id="JBHSSF010000041">
    <property type="protein sequence ID" value="MFC6177676.1"/>
    <property type="molecule type" value="Genomic_DNA"/>
</dbReference>
<keyword evidence="1" id="KW-0732">Signal</keyword>
<evidence type="ECO:0000256" key="1">
    <source>
        <dbReference type="SAM" id="SignalP"/>
    </source>
</evidence>
<protein>
    <submittedName>
        <fullName evidence="2">Extracellular solute-binding protein</fullName>
    </submittedName>
</protein>
<dbReference type="RefSeq" id="WP_137612047.1">
    <property type="nucleotide sequence ID" value="NZ_BJDF01000017.1"/>
</dbReference>
<proteinExistence type="predicted"/>
<organism evidence="2 3">
    <name type="scientific">Companilactobacillus huachuanensis</name>
    <dbReference type="NCBI Taxonomy" id="2559914"/>
    <lineage>
        <taxon>Bacteria</taxon>
        <taxon>Bacillati</taxon>
        <taxon>Bacillota</taxon>
        <taxon>Bacilli</taxon>
        <taxon>Lactobacillales</taxon>
        <taxon>Lactobacillaceae</taxon>
        <taxon>Companilactobacillus</taxon>
    </lineage>
</organism>
<dbReference type="InterPro" id="IPR050490">
    <property type="entry name" value="Bact_solute-bd_prot1"/>
</dbReference>
<dbReference type="PANTHER" id="PTHR43649:SF13">
    <property type="entry name" value="CARBOHYDRATE ABC TRANSPORTER SUBSTRATE-BINDING PROTEIN"/>
    <property type="match status" value="1"/>
</dbReference>
<name>A0ABW1RQH0_9LACO</name>